<feature type="transmembrane region" description="Helical" evidence="1">
    <location>
        <begin position="20"/>
        <end position="37"/>
    </location>
</feature>
<comment type="caution">
    <text evidence="2">The sequence shown here is derived from an EMBL/GenBank/DDBJ whole genome shotgun (WGS) entry which is preliminary data.</text>
</comment>
<feature type="non-terminal residue" evidence="2">
    <location>
        <position position="109"/>
    </location>
</feature>
<dbReference type="RefSeq" id="WP_232850161.1">
    <property type="nucleotide sequence ID" value="NZ_JAFKCS010000566.1"/>
</dbReference>
<reference evidence="2 3" key="1">
    <citation type="submission" date="2021-03" db="EMBL/GenBank/DDBJ databases">
        <title>novel species isolated from a fishpond in China.</title>
        <authorList>
            <person name="Lu H."/>
            <person name="Cai Z."/>
        </authorList>
    </citation>
    <scope>NUCLEOTIDE SEQUENCE [LARGE SCALE GENOMIC DNA]</scope>
    <source>
        <strain evidence="2 3">Y57</strain>
    </source>
</reference>
<keyword evidence="1" id="KW-1133">Transmembrane helix</keyword>
<dbReference type="Proteomes" id="UP000663992">
    <property type="component" value="Unassembled WGS sequence"/>
</dbReference>
<feature type="transmembrane region" description="Helical" evidence="1">
    <location>
        <begin position="43"/>
        <end position="61"/>
    </location>
</feature>
<evidence type="ECO:0000313" key="2">
    <source>
        <dbReference type="EMBL" id="MBN7823284.1"/>
    </source>
</evidence>
<protein>
    <submittedName>
        <fullName evidence="2">Uncharacterized protein</fullName>
    </submittedName>
</protein>
<keyword evidence="3" id="KW-1185">Reference proteome</keyword>
<organism evidence="2 3">
    <name type="scientific">Bowmanella yangjiangensis</name>
    <dbReference type="NCBI Taxonomy" id="2811230"/>
    <lineage>
        <taxon>Bacteria</taxon>
        <taxon>Pseudomonadati</taxon>
        <taxon>Pseudomonadota</taxon>
        <taxon>Gammaproteobacteria</taxon>
        <taxon>Alteromonadales</taxon>
        <taxon>Alteromonadaceae</taxon>
        <taxon>Bowmanella</taxon>
    </lineage>
</organism>
<keyword evidence="1" id="KW-0472">Membrane</keyword>
<name>A0ABS3D5J8_9ALTE</name>
<keyword evidence="1" id="KW-0812">Transmembrane</keyword>
<dbReference type="EMBL" id="JAFKCS010000566">
    <property type="protein sequence ID" value="MBN7823284.1"/>
    <property type="molecule type" value="Genomic_DNA"/>
</dbReference>
<evidence type="ECO:0000256" key="1">
    <source>
        <dbReference type="SAM" id="Phobius"/>
    </source>
</evidence>
<evidence type="ECO:0000313" key="3">
    <source>
        <dbReference type="Proteomes" id="UP000663992"/>
    </source>
</evidence>
<gene>
    <name evidence="2" type="ORF">J0A65_25690</name>
</gene>
<proteinExistence type="predicted"/>
<sequence length="109" mass="11828">MQSAHKDFTLAPRASGRVSWWESCLLTLLALGFGYWLSPADPLLVAASFPWMILVPILLGVRYGFLQGLFSAALLIAALFVLRIAGHELYADTPASFIVGMLLCSMLVG</sequence>
<feature type="transmembrane region" description="Helical" evidence="1">
    <location>
        <begin position="68"/>
        <end position="85"/>
    </location>
</feature>
<accession>A0ABS3D5J8</accession>